<keyword evidence="1" id="KW-1133">Transmembrane helix</keyword>
<name>A0ABU1J0C0_9BACL</name>
<dbReference type="CDD" id="cd21808">
    <property type="entry name" value="ABC-2_lan_permease_MutG"/>
    <property type="match status" value="1"/>
</dbReference>
<evidence type="ECO:0000313" key="2">
    <source>
        <dbReference type="EMBL" id="MDR6244849.1"/>
    </source>
</evidence>
<gene>
    <name evidence="2" type="ORF">JOC58_002746</name>
</gene>
<feature type="transmembrane region" description="Helical" evidence="1">
    <location>
        <begin position="59"/>
        <end position="79"/>
    </location>
</feature>
<dbReference type="NCBIfam" id="TIGR03733">
    <property type="entry name" value="lanti_perm_MutG"/>
    <property type="match status" value="1"/>
</dbReference>
<dbReference type="InterPro" id="IPR022294">
    <property type="entry name" value="ABC-transptr_permeasesu"/>
</dbReference>
<dbReference type="Pfam" id="PF12730">
    <property type="entry name" value="ABC2_membrane_4"/>
    <property type="match status" value="1"/>
</dbReference>
<feature type="transmembrane region" description="Helical" evidence="1">
    <location>
        <begin position="131"/>
        <end position="152"/>
    </location>
</feature>
<feature type="transmembrane region" description="Helical" evidence="1">
    <location>
        <begin position="100"/>
        <end position="125"/>
    </location>
</feature>
<feature type="transmembrane region" description="Helical" evidence="1">
    <location>
        <begin position="159"/>
        <end position="181"/>
    </location>
</feature>
<dbReference type="Proteomes" id="UP001185028">
    <property type="component" value="Unassembled WGS sequence"/>
</dbReference>
<accession>A0ABU1J0C0</accession>
<evidence type="ECO:0000256" key="1">
    <source>
        <dbReference type="SAM" id="Phobius"/>
    </source>
</evidence>
<organism evidence="2 3">
    <name type="scientific">Paenibacillus hunanensis</name>
    <dbReference type="NCBI Taxonomy" id="539262"/>
    <lineage>
        <taxon>Bacteria</taxon>
        <taxon>Bacillati</taxon>
        <taxon>Bacillota</taxon>
        <taxon>Bacilli</taxon>
        <taxon>Bacillales</taxon>
        <taxon>Paenibacillaceae</taxon>
        <taxon>Paenibacillus</taxon>
    </lineage>
</organism>
<evidence type="ECO:0000313" key="3">
    <source>
        <dbReference type="Proteomes" id="UP001185028"/>
    </source>
</evidence>
<keyword evidence="1" id="KW-0472">Membrane</keyword>
<protein>
    <submittedName>
        <fullName evidence="2">ABC-2 type transport system permease protein</fullName>
    </submittedName>
</protein>
<reference evidence="2 3" key="1">
    <citation type="submission" date="2023-07" db="EMBL/GenBank/DDBJ databases">
        <title>Genomic Encyclopedia of Type Strains, Phase IV (KMG-IV): sequencing the most valuable type-strain genomes for metagenomic binning, comparative biology and taxonomic classification.</title>
        <authorList>
            <person name="Goeker M."/>
        </authorList>
    </citation>
    <scope>NUCLEOTIDE SEQUENCE [LARGE SCALE GENOMIC DNA]</scope>
    <source>
        <strain evidence="2 3">DSM 22170</strain>
    </source>
</reference>
<proteinExistence type="predicted"/>
<dbReference type="RefSeq" id="WP_188774477.1">
    <property type="nucleotide sequence ID" value="NZ_BMMB01000002.1"/>
</dbReference>
<keyword evidence="1" id="KW-0812">Transmembrane</keyword>
<keyword evidence="3" id="KW-1185">Reference proteome</keyword>
<comment type="caution">
    <text evidence="2">The sequence shown here is derived from an EMBL/GenBank/DDBJ whole genome shotgun (WGS) entry which is preliminary data.</text>
</comment>
<sequence>MIAVWRCLHADGYKMKRTPFIWMHVGLPLIWTVVYLLYIQGRPYALVNVYTGYMEALGAMMPLLSGIICGMVAAQEAQAGHFQNVLTRTRTKETGYVSKLLLVWGCGSLAIILSVLLLGIGIPLVLPVAHVPYGAFLLGAVYLLLSSVILYVIQLWVSFTFGIGASILLGGSGTLIAAIMITGLGDHIWHYIPWAWGVRMTDSIALLHMGTLTGTVQSYLEQDMAMGWLWVITASLITLLGSLLWFRHWEGSRAYE</sequence>
<dbReference type="EMBL" id="JAVDQH010000010">
    <property type="protein sequence ID" value="MDR6244849.1"/>
    <property type="molecule type" value="Genomic_DNA"/>
</dbReference>
<feature type="transmembrane region" description="Helical" evidence="1">
    <location>
        <begin position="227"/>
        <end position="246"/>
    </location>
</feature>
<feature type="transmembrane region" description="Helical" evidence="1">
    <location>
        <begin position="20"/>
        <end position="39"/>
    </location>
</feature>